<reference evidence="4" key="1">
    <citation type="submission" date="2017-06" db="EMBL/GenBank/DDBJ databases">
        <authorList>
            <person name="Varghese N."/>
            <person name="Submissions S."/>
        </authorList>
    </citation>
    <scope>NUCLEOTIDE SEQUENCE [LARGE SCALE GENOMIC DNA]</scope>
    <source>
        <strain evidence="4">NKM1</strain>
    </source>
</reference>
<proteinExistence type="inferred from homology"/>
<evidence type="ECO:0000256" key="1">
    <source>
        <dbReference type="ARBA" id="ARBA00006845"/>
    </source>
</evidence>
<feature type="domain" description="Barstar (barnase inhibitor)" evidence="2">
    <location>
        <begin position="46"/>
        <end position="123"/>
    </location>
</feature>
<dbReference type="OrthoDB" id="7575400at2"/>
<evidence type="ECO:0000313" key="3">
    <source>
        <dbReference type="EMBL" id="SNS65654.1"/>
    </source>
</evidence>
<comment type="similarity">
    <text evidence="1">Belongs to the barstar family.</text>
</comment>
<organism evidence="3 4">
    <name type="scientific">Pontibacter ummariensis</name>
    <dbReference type="NCBI Taxonomy" id="1610492"/>
    <lineage>
        <taxon>Bacteria</taxon>
        <taxon>Pseudomonadati</taxon>
        <taxon>Bacteroidota</taxon>
        <taxon>Cytophagia</taxon>
        <taxon>Cytophagales</taxon>
        <taxon>Hymenobacteraceae</taxon>
        <taxon>Pontibacter</taxon>
    </lineage>
</organism>
<keyword evidence="4" id="KW-1185">Reference proteome</keyword>
<dbReference type="Pfam" id="PF01337">
    <property type="entry name" value="Barstar"/>
    <property type="match status" value="1"/>
</dbReference>
<accession>A0A239GC83</accession>
<sequence>MAAFRNEPEEWQRLDWAILRNGWGRLYSKPDFLVVDVSWLRQRRYRVLEFDCATWADEQAMHTDLKQRFRFDESYGNNLDALRDGLADYNVFGAGLAVVLHHFDKVEKETGQAVLDVLAENARFHLLLGERVLTLVQVDDPKVNYKPVGGMPIAWNPQEWSNNKTEQ</sequence>
<evidence type="ECO:0000313" key="4">
    <source>
        <dbReference type="Proteomes" id="UP000198432"/>
    </source>
</evidence>
<dbReference type="SUPFAM" id="SSF52038">
    <property type="entry name" value="Barstar-related"/>
    <property type="match status" value="1"/>
</dbReference>
<gene>
    <name evidence="3" type="ORF">SAMN06296052_110122</name>
</gene>
<dbReference type="Proteomes" id="UP000198432">
    <property type="component" value="Unassembled WGS sequence"/>
</dbReference>
<evidence type="ECO:0000259" key="2">
    <source>
        <dbReference type="Pfam" id="PF01337"/>
    </source>
</evidence>
<dbReference type="AlphaFoldDB" id="A0A239GC83"/>
<dbReference type="Gene3D" id="3.30.370.10">
    <property type="entry name" value="Barstar-like"/>
    <property type="match status" value="1"/>
</dbReference>
<dbReference type="RefSeq" id="WP_089319528.1">
    <property type="nucleotide sequence ID" value="NZ_FZOQ01000010.1"/>
</dbReference>
<dbReference type="InterPro" id="IPR000468">
    <property type="entry name" value="Barstar"/>
</dbReference>
<name>A0A239GC83_9BACT</name>
<dbReference type="InterPro" id="IPR035905">
    <property type="entry name" value="Barstar-like_sf"/>
</dbReference>
<protein>
    <submittedName>
        <fullName evidence="3">Barstar (Barnase inhibitor)</fullName>
    </submittedName>
</protein>
<dbReference type="EMBL" id="FZOQ01000010">
    <property type="protein sequence ID" value="SNS65654.1"/>
    <property type="molecule type" value="Genomic_DNA"/>
</dbReference>